<comment type="caution">
    <text evidence="1">The sequence shown here is derived from an EMBL/GenBank/DDBJ whole genome shotgun (WGS) entry which is preliminary data.</text>
</comment>
<reference evidence="1 2" key="1">
    <citation type="journal article" date="2023" name="Commun. Biol.">
        <title>Reorganization of the ancestral sex-determining regions during the evolution of trioecy in Pleodorina starrii.</title>
        <authorList>
            <person name="Takahashi K."/>
            <person name="Suzuki S."/>
            <person name="Kawai-Toyooka H."/>
            <person name="Yamamoto K."/>
            <person name="Hamaji T."/>
            <person name="Ootsuki R."/>
            <person name="Yamaguchi H."/>
            <person name="Kawachi M."/>
            <person name="Higashiyama T."/>
            <person name="Nozaki H."/>
        </authorList>
    </citation>
    <scope>NUCLEOTIDE SEQUENCE [LARGE SCALE GENOMIC DNA]</scope>
    <source>
        <strain evidence="1 2">NIES-4479</strain>
    </source>
</reference>
<dbReference type="Proteomes" id="UP001165080">
    <property type="component" value="Unassembled WGS sequence"/>
</dbReference>
<proteinExistence type="predicted"/>
<dbReference type="EMBL" id="BRXU01000001">
    <property type="protein sequence ID" value="GLC48580.1"/>
    <property type="molecule type" value="Genomic_DNA"/>
</dbReference>
<name>A0A9W6BB64_9CHLO</name>
<gene>
    <name evidence="1" type="primary">PLEST001106</name>
    <name evidence="1" type="ORF">PLESTB_000113300</name>
</gene>
<evidence type="ECO:0000313" key="2">
    <source>
        <dbReference type="Proteomes" id="UP001165080"/>
    </source>
</evidence>
<protein>
    <submittedName>
        <fullName evidence="1">Uncharacterized protein</fullName>
    </submittedName>
</protein>
<organism evidence="1 2">
    <name type="scientific">Pleodorina starrii</name>
    <dbReference type="NCBI Taxonomy" id="330485"/>
    <lineage>
        <taxon>Eukaryota</taxon>
        <taxon>Viridiplantae</taxon>
        <taxon>Chlorophyta</taxon>
        <taxon>core chlorophytes</taxon>
        <taxon>Chlorophyceae</taxon>
        <taxon>CS clade</taxon>
        <taxon>Chlamydomonadales</taxon>
        <taxon>Volvocaceae</taxon>
        <taxon>Pleodorina</taxon>
    </lineage>
</organism>
<dbReference type="AlphaFoldDB" id="A0A9W6BB64"/>
<evidence type="ECO:0000313" key="1">
    <source>
        <dbReference type="EMBL" id="GLC48580.1"/>
    </source>
</evidence>
<accession>A0A9W6BB64</accession>
<keyword evidence="2" id="KW-1185">Reference proteome</keyword>
<sequence length="107" mass="11877">MAWWNVWGDRCSSPVVVYACKVAAVRSVRSRVLLRTATRTYLSSAALPSLESSRHDEQNSCRLPVAARWECPGVAAGRGSGDTVVRASSCRRCCSRSKYRSKRNVRV</sequence>